<gene>
    <name evidence="1" type="ORF">ACN38_g9440</name>
</gene>
<comment type="caution">
    <text evidence="1">The sequence shown here is derived from an EMBL/GenBank/DDBJ whole genome shotgun (WGS) entry which is preliminary data.</text>
</comment>
<keyword evidence="2" id="KW-1185">Reference proteome</keyword>
<organism evidence="1 2">
    <name type="scientific">Penicillium nordicum</name>
    <dbReference type="NCBI Taxonomy" id="229535"/>
    <lineage>
        <taxon>Eukaryota</taxon>
        <taxon>Fungi</taxon>
        <taxon>Dikarya</taxon>
        <taxon>Ascomycota</taxon>
        <taxon>Pezizomycotina</taxon>
        <taxon>Eurotiomycetes</taxon>
        <taxon>Eurotiomycetidae</taxon>
        <taxon>Eurotiales</taxon>
        <taxon>Aspergillaceae</taxon>
        <taxon>Penicillium</taxon>
    </lineage>
</organism>
<dbReference type="AlphaFoldDB" id="A0A0M8P348"/>
<evidence type="ECO:0000313" key="1">
    <source>
        <dbReference type="EMBL" id="KOS39701.1"/>
    </source>
</evidence>
<name>A0A0M8P348_9EURO</name>
<proteinExistence type="predicted"/>
<reference evidence="1 2" key="1">
    <citation type="submission" date="2015-08" db="EMBL/GenBank/DDBJ databases">
        <title>Genome sequencing of Penicillium nordicum.</title>
        <authorList>
            <person name="Nguyen H.D."/>
            <person name="Seifert K.A."/>
        </authorList>
    </citation>
    <scope>NUCLEOTIDE SEQUENCE [LARGE SCALE GENOMIC DNA]</scope>
    <source>
        <strain evidence="1 2">DAOMC 185683</strain>
    </source>
</reference>
<dbReference type="EMBL" id="LHQQ01000191">
    <property type="protein sequence ID" value="KOS39701.1"/>
    <property type="molecule type" value="Genomic_DNA"/>
</dbReference>
<dbReference type="Proteomes" id="UP000037696">
    <property type="component" value="Unassembled WGS sequence"/>
</dbReference>
<protein>
    <submittedName>
        <fullName evidence="1">Uncharacterized protein</fullName>
    </submittedName>
</protein>
<sequence>MSLAYVISIQHPGIGTLPTIALWESPPIDITGRNLEAHYSVSQLSKSPWHPCCGPTPARVDTSHCFTFLLIPSSF</sequence>
<accession>A0A0M8P348</accession>
<evidence type="ECO:0000313" key="2">
    <source>
        <dbReference type="Proteomes" id="UP000037696"/>
    </source>
</evidence>